<keyword evidence="1 4" id="KW-0808">Transferase</keyword>
<name>A0A7K0CVM9_9NOCA</name>
<protein>
    <submittedName>
        <fullName evidence="4">Putative N-acetyltransferase</fullName>
        <ecNumber evidence="4">2.3.1.-</ecNumber>
    </submittedName>
</protein>
<organism evidence="4 5">
    <name type="scientific">Nocardia macrotermitis</name>
    <dbReference type="NCBI Taxonomy" id="2585198"/>
    <lineage>
        <taxon>Bacteria</taxon>
        <taxon>Bacillati</taxon>
        <taxon>Actinomycetota</taxon>
        <taxon>Actinomycetes</taxon>
        <taxon>Mycobacteriales</taxon>
        <taxon>Nocardiaceae</taxon>
        <taxon>Nocardia</taxon>
    </lineage>
</organism>
<comment type="caution">
    <text evidence="4">The sequence shown here is derived from an EMBL/GenBank/DDBJ whole genome shotgun (WGS) entry which is preliminary data.</text>
</comment>
<dbReference type="EC" id="2.3.1.-" evidence="4"/>
<gene>
    <name evidence="4" type="ORF">NRB20_06090</name>
</gene>
<proteinExistence type="predicted"/>
<keyword evidence="2 4" id="KW-0012">Acyltransferase</keyword>
<dbReference type="Pfam" id="PF00583">
    <property type="entry name" value="Acetyltransf_1"/>
    <property type="match status" value="1"/>
</dbReference>
<feature type="domain" description="N-acetyltransferase" evidence="3">
    <location>
        <begin position="10"/>
        <end position="184"/>
    </location>
</feature>
<dbReference type="InterPro" id="IPR016181">
    <property type="entry name" value="Acyl_CoA_acyltransferase"/>
</dbReference>
<evidence type="ECO:0000256" key="2">
    <source>
        <dbReference type="ARBA" id="ARBA00023315"/>
    </source>
</evidence>
<dbReference type="EMBL" id="WEGK01000001">
    <property type="protein sequence ID" value="MQY17545.1"/>
    <property type="molecule type" value="Genomic_DNA"/>
</dbReference>
<evidence type="ECO:0000313" key="5">
    <source>
        <dbReference type="Proteomes" id="UP000438448"/>
    </source>
</evidence>
<dbReference type="AlphaFoldDB" id="A0A7K0CVM9"/>
<dbReference type="RefSeq" id="WP_227833117.1">
    <property type="nucleotide sequence ID" value="NZ_WEGK01000001.1"/>
</dbReference>
<evidence type="ECO:0000259" key="3">
    <source>
        <dbReference type="PROSITE" id="PS51186"/>
    </source>
</evidence>
<keyword evidence="5" id="KW-1185">Reference proteome</keyword>
<dbReference type="InterPro" id="IPR050832">
    <property type="entry name" value="Bact_Acetyltransf"/>
</dbReference>
<dbReference type="CDD" id="cd04301">
    <property type="entry name" value="NAT_SF"/>
    <property type="match status" value="1"/>
</dbReference>
<evidence type="ECO:0000256" key="1">
    <source>
        <dbReference type="ARBA" id="ARBA00022679"/>
    </source>
</evidence>
<dbReference type="Proteomes" id="UP000438448">
    <property type="component" value="Unassembled WGS sequence"/>
</dbReference>
<dbReference type="SUPFAM" id="SSF55729">
    <property type="entry name" value="Acyl-CoA N-acyltransferases (Nat)"/>
    <property type="match status" value="1"/>
</dbReference>
<sequence length="189" mass="20111">MVRVNDDTMVTVDRAGLWDAEAISDVAAATFPLACPPGLATADIETYIDEALSDERFGDYLSDPDRTVLKAVSGGQIVGYTMLIGGGPTDPVVAGAVDLRPVLEINKMYVLSGHHGSGVSTALMTAALDHARDHGYAGAWLGVNQDNARAQRFYTKRGFHAVGTRTFTVGDTICHDYLMQHALEPAAST</sequence>
<dbReference type="PANTHER" id="PTHR43877">
    <property type="entry name" value="AMINOALKYLPHOSPHONATE N-ACETYLTRANSFERASE-RELATED-RELATED"/>
    <property type="match status" value="1"/>
</dbReference>
<evidence type="ECO:0000313" key="4">
    <source>
        <dbReference type="EMBL" id="MQY17545.1"/>
    </source>
</evidence>
<dbReference type="PROSITE" id="PS51186">
    <property type="entry name" value="GNAT"/>
    <property type="match status" value="1"/>
</dbReference>
<dbReference type="PANTHER" id="PTHR43877:SF2">
    <property type="entry name" value="AMINOALKYLPHOSPHONATE N-ACETYLTRANSFERASE-RELATED"/>
    <property type="match status" value="1"/>
</dbReference>
<dbReference type="Gene3D" id="3.40.630.30">
    <property type="match status" value="1"/>
</dbReference>
<dbReference type="InterPro" id="IPR000182">
    <property type="entry name" value="GNAT_dom"/>
</dbReference>
<dbReference type="GO" id="GO:0016747">
    <property type="term" value="F:acyltransferase activity, transferring groups other than amino-acyl groups"/>
    <property type="evidence" value="ECO:0007669"/>
    <property type="project" value="InterPro"/>
</dbReference>
<accession>A0A7K0CVM9</accession>
<reference evidence="4 5" key="1">
    <citation type="submission" date="2019-10" db="EMBL/GenBank/DDBJ databases">
        <title>Nocardia macrotermitis sp. nov. and Nocardia aurantia sp. nov., isolated from the gut of fungus growing-termite Macrotermes natalensis.</title>
        <authorList>
            <person name="Benndorf R."/>
            <person name="Schwitalla J."/>
            <person name="Martin K."/>
            <person name="De Beer W."/>
            <person name="Kaster A.-K."/>
            <person name="Vollmers J."/>
            <person name="Poulsen M."/>
            <person name="Beemelmanns C."/>
        </authorList>
    </citation>
    <scope>NUCLEOTIDE SEQUENCE [LARGE SCALE GENOMIC DNA]</scope>
    <source>
        <strain evidence="4 5">RB20</strain>
    </source>
</reference>